<dbReference type="GeneID" id="303114546"/>
<gene>
    <name evidence="1" type="ORF">FYJ64_04345</name>
</gene>
<evidence type="ECO:0000313" key="1">
    <source>
        <dbReference type="EMBL" id="MST51551.1"/>
    </source>
</evidence>
<dbReference type="EMBL" id="VUMZ01000003">
    <property type="protein sequence ID" value="MST51551.1"/>
    <property type="molecule type" value="Genomic_DNA"/>
</dbReference>
<sequence>MVYCDYIENTKKTVTYSYGQTIDDMTGEVEYNFENDELKIKKSPVKYKVISRHLESVLKKHRREFINGEFKKKIAYEA</sequence>
<keyword evidence="2" id="KW-1185">Reference proteome</keyword>
<proteinExistence type="predicted"/>
<dbReference type="RefSeq" id="WP_154574017.1">
    <property type="nucleotide sequence ID" value="NZ_VUMZ01000003.1"/>
</dbReference>
<evidence type="ECO:0000313" key="2">
    <source>
        <dbReference type="Proteomes" id="UP000474676"/>
    </source>
</evidence>
<protein>
    <submittedName>
        <fullName evidence="1">Uncharacterized protein</fullName>
    </submittedName>
</protein>
<organism evidence="1 2">
    <name type="scientific">Hornefia butyriciproducens</name>
    <dbReference type="NCBI Taxonomy" id="2652293"/>
    <lineage>
        <taxon>Bacteria</taxon>
        <taxon>Bacillati</taxon>
        <taxon>Bacillota</taxon>
        <taxon>Clostridia</taxon>
        <taxon>Peptostreptococcales</taxon>
        <taxon>Anaerovoracaceae</taxon>
        <taxon>Hornefia</taxon>
    </lineage>
</organism>
<accession>A0A6L5Y4V0</accession>
<dbReference type="AlphaFoldDB" id="A0A6L5Y4V0"/>
<reference evidence="1 2" key="1">
    <citation type="submission" date="2019-08" db="EMBL/GenBank/DDBJ databases">
        <title>In-depth cultivation of the pig gut microbiome towards novel bacterial diversity and tailored functional studies.</title>
        <authorList>
            <person name="Wylensek D."/>
            <person name="Hitch T.C.A."/>
            <person name="Clavel T."/>
        </authorList>
    </citation>
    <scope>NUCLEOTIDE SEQUENCE [LARGE SCALE GENOMIC DNA]</scope>
    <source>
        <strain evidence="1 2">WCA-MUC-591-APC-3H</strain>
    </source>
</reference>
<name>A0A6L5Y4V0_9FIRM</name>
<dbReference type="Proteomes" id="UP000474676">
    <property type="component" value="Unassembled WGS sequence"/>
</dbReference>
<comment type="caution">
    <text evidence="1">The sequence shown here is derived from an EMBL/GenBank/DDBJ whole genome shotgun (WGS) entry which is preliminary data.</text>
</comment>